<accession>A0A890A414</accession>
<name>A0A890A414_OLIMR</name>
<keyword evidence="1" id="KW-0472">Membrane</keyword>
<keyword evidence="2" id="KW-0496">Mitochondrion</keyword>
<proteinExistence type="predicted"/>
<protein>
    <submittedName>
        <fullName evidence="2">ATP synthase F0 subunit 8</fullName>
    </submittedName>
</protein>
<keyword evidence="1" id="KW-0812">Transmembrane</keyword>
<gene>
    <name evidence="2" type="primary">ATP8</name>
</gene>
<feature type="transmembrane region" description="Helical" evidence="1">
    <location>
        <begin position="7"/>
        <end position="31"/>
    </location>
</feature>
<keyword evidence="1" id="KW-1133">Transmembrane helix</keyword>
<dbReference type="AlphaFoldDB" id="A0A890A414"/>
<dbReference type="EMBL" id="MN597087">
    <property type="protein sequence ID" value="QRG01715.1"/>
    <property type="molecule type" value="Genomic_DNA"/>
</dbReference>
<evidence type="ECO:0000256" key="1">
    <source>
        <dbReference type="SAM" id="Phobius"/>
    </source>
</evidence>
<evidence type="ECO:0000313" key="2">
    <source>
        <dbReference type="EMBL" id="QRG01715.1"/>
    </source>
</evidence>
<reference evidence="2" key="1">
    <citation type="journal article" date="2019" name="Mitochondrial DNA Part B Resour">
        <title>The complete mitochondrial DNA sequence of Yimeng scorpion (Mesobuthus martensii).</title>
        <authorList>
            <person name="Zhang Y.Z."/>
            <person name="Ji Y.Q."/>
            <person name="Kang D.C."/>
            <person name="Liu L.X."/>
            <person name="Liu Y.G."/>
        </authorList>
    </citation>
    <scope>NUCLEOTIDE SEQUENCE</scope>
</reference>
<organism evidence="2">
    <name type="scientific">Olivierus martensii</name>
    <name type="common">Manchurian scorpion</name>
    <name type="synonym">Mesobuthus martensii</name>
    <dbReference type="NCBI Taxonomy" id="34649"/>
    <lineage>
        <taxon>Eukaryota</taxon>
        <taxon>Metazoa</taxon>
        <taxon>Ecdysozoa</taxon>
        <taxon>Arthropoda</taxon>
        <taxon>Chelicerata</taxon>
        <taxon>Arachnida</taxon>
        <taxon>Scorpiones</taxon>
        <taxon>Buthida</taxon>
        <taxon>Buthoidea</taxon>
        <taxon>Buthidae</taxon>
        <taxon>Olivierus</taxon>
    </lineage>
</organism>
<geneLocation type="mitochondrion" evidence="2"/>
<sequence length="51" mass="6016">MPQMMPLGWAWMILSLVLVYFVFMVIFYFLVEVGVMFSLGEYGGVSKSWEW</sequence>